<keyword evidence="3" id="KW-1185">Reference proteome</keyword>
<proteinExistence type="predicted"/>
<feature type="compositionally biased region" description="Acidic residues" evidence="1">
    <location>
        <begin position="888"/>
        <end position="912"/>
    </location>
</feature>
<accession>A0ABQ7J5V5</accession>
<name>A0ABQ7J5V5_9APIC</name>
<evidence type="ECO:0000313" key="2">
    <source>
        <dbReference type="EMBL" id="KAF8819366.1"/>
    </source>
</evidence>
<feature type="compositionally biased region" description="Polar residues" evidence="1">
    <location>
        <begin position="787"/>
        <end position="799"/>
    </location>
</feature>
<feature type="region of interest" description="Disordered" evidence="1">
    <location>
        <begin position="840"/>
        <end position="946"/>
    </location>
</feature>
<evidence type="ECO:0008006" key="4">
    <source>
        <dbReference type="Google" id="ProtNLM"/>
    </source>
</evidence>
<feature type="region of interest" description="Disordered" evidence="1">
    <location>
        <begin position="277"/>
        <end position="302"/>
    </location>
</feature>
<dbReference type="Proteomes" id="UP000823046">
    <property type="component" value="Unassembled WGS sequence"/>
</dbReference>
<protein>
    <recommendedName>
        <fullName evidence="4">PH domain-containing protein</fullName>
    </recommendedName>
</protein>
<feature type="compositionally biased region" description="Acidic residues" evidence="1">
    <location>
        <begin position="55"/>
        <end position="84"/>
    </location>
</feature>
<feature type="compositionally biased region" description="Basic and acidic residues" evidence="1">
    <location>
        <begin position="848"/>
        <end position="860"/>
    </location>
</feature>
<sequence>MSRFFKKVVALAPPTYVVEAEVKQNEMAVSNAPVAVNEADDGVEDVSLSSNLEEPSSEEEVEASEEEEEVEASEEEEEVDDEEAIEHRENKTLDSSETGSSVESDEEDENNEDNSVMEAGATAAAVDQPIQKSSNDLITSPETPPYSKRSNSSLTEIEEEQLLQSIIQKKLGFFPLKDWEEDREAHYIAFVMHTEPIYNDILATTNRALSVCTQAIVLFGHVSKILTEMTERLGRLTNIQFHVENPLVEDSAHPAVVASSSPTSAETPAVDEAIPEASTEATAVSSPRIEGDTTKEGGVKPSPLRVAAGKWMSLPKPSENSLFEERQDHEFLLEIMQLFYKGSSEWHNTSSWIVKELVSDKLETLKTEYDSKMKLILNSLSQMRASLFKNAEKCRADWNEYELIFKEIERTEVHRSGVRKCSWLNERKYRFSAKYVEEIQRNYFKELINTVIKVQQFEQWRNKCLQEYLNLFISTASATISSSASLAAALVDAHRDEKSPDALPSSTRSSSNHRSLKVPSLGLMNSSESPTDVALTGGISSRSANVTFKYLSDPNGAPIPVESVEKPTGNDGLHQNSPGFKVLMELLTELEWPDMENLPAFLSNVDFSISLNQLGNVDAPKSSLVIKTGPAERLTGLKPFSKWSASMIVLTWDRFLHFFKDFSELSPLHSVNLASMVMKTSEMKGIGEAVGVLIDLREKGWSFIAPGRGSAFKISDAGEAEDWITRLKDGFYYAKAHTPTHVATNAKNFLSVSSEQFRHDVEGDEQVHPYFPSRDSVHPEELEAAPRSSQEGPQVASLTKGETATKGLNENVGGSGGHVSSHSLIGNNAIKNRIQNLTLGAHSGKGKKMTDKSAAHEKETVQVNAASGEGEEEEASNITGRVPPTYTSDEENSSTETSEEDEADEQYVDSTEDTMGLRLGEGTVGITEEPMLPATTSINPFGDEDD</sequence>
<feature type="compositionally biased region" description="Basic and acidic residues" evidence="1">
    <location>
        <begin position="289"/>
        <end position="298"/>
    </location>
</feature>
<feature type="region of interest" description="Disordered" evidence="1">
    <location>
        <begin position="33"/>
        <end position="155"/>
    </location>
</feature>
<reference evidence="2 3" key="1">
    <citation type="journal article" date="2020" name="bioRxiv">
        <title>Metabolic contributions of an alphaproteobacterial endosymbiont in the apicomplexan Cardiosporidium cionae.</title>
        <authorList>
            <person name="Hunter E.S."/>
            <person name="Paight C.J."/>
            <person name="Lane C.E."/>
        </authorList>
    </citation>
    <scope>NUCLEOTIDE SEQUENCE [LARGE SCALE GENOMIC DNA]</scope>
    <source>
        <strain evidence="2">ESH_2018</strain>
    </source>
</reference>
<feature type="region of interest" description="Disordered" evidence="1">
    <location>
        <begin position="772"/>
        <end position="799"/>
    </location>
</feature>
<evidence type="ECO:0000256" key="1">
    <source>
        <dbReference type="SAM" id="MobiDB-lite"/>
    </source>
</evidence>
<evidence type="ECO:0000313" key="3">
    <source>
        <dbReference type="Proteomes" id="UP000823046"/>
    </source>
</evidence>
<feature type="compositionally biased region" description="Basic and acidic residues" evidence="1">
    <location>
        <begin position="85"/>
        <end position="94"/>
    </location>
</feature>
<gene>
    <name evidence="2" type="ORF">IE077_001131</name>
</gene>
<feature type="region of interest" description="Disordered" evidence="1">
    <location>
        <begin position="497"/>
        <end position="529"/>
    </location>
</feature>
<feature type="compositionally biased region" description="Acidic residues" evidence="1">
    <location>
        <begin position="103"/>
        <end position="112"/>
    </location>
</feature>
<feature type="compositionally biased region" description="Polar residues" evidence="1">
    <location>
        <begin position="130"/>
        <end position="141"/>
    </location>
</feature>
<comment type="caution">
    <text evidence="2">The sequence shown here is derived from an EMBL/GenBank/DDBJ whole genome shotgun (WGS) entry which is preliminary data.</text>
</comment>
<dbReference type="EMBL" id="JADAQX010000792">
    <property type="protein sequence ID" value="KAF8819366.1"/>
    <property type="molecule type" value="Genomic_DNA"/>
</dbReference>
<organism evidence="2 3">
    <name type="scientific">Cardiosporidium cionae</name>
    <dbReference type="NCBI Taxonomy" id="476202"/>
    <lineage>
        <taxon>Eukaryota</taxon>
        <taxon>Sar</taxon>
        <taxon>Alveolata</taxon>
        <taxon>Apicomplexa</taxon>
        <taxon>Aconoidasida</taxon>
        <taxon>Nephromycida</taxon>
        <taxon>Cardiosporidium</taxon>
    </lineage>
</organism>